<proteinExistence type="predicted"/>
<keyword evidence="2" id="KW-1185">Reference proteome</keyword>
<evidence type="ECO:0000313" key="1">
    <source>
        <dbReference type="EMBL" id="ACH38922.1"/>
    </source>
</evidence>
<reference evidence="1 2" key="1">
    <citation type="submission" date="2008-07" db="EMBL/GenBank/DDBJ databases">
        <title>Complete sequence of Geobacter bemidjiensis BEM.</title>
        <authorList>
            <consortium name="US DOE Joint Genome Institute"/>
            <person name="Lucas S."/>
            <person name="Copeland A."/>
            <person name="Lapidus A."/>
            <person name="Glavina del Rio T."/>
            <person name="Dalin E."/>
            <person name="Tice H."/>
            <person name="Bruce D."/>
            <person name="Goodwin L."/>
            <person name="Pitluck S."/>
            <person name="Kiss H."/>
            <person name="Brettin T."/>
            <person name="Detter J.C."/>
            <person name="Han C."/>
            <person name="Kuske C.R."/>
            <person name="Schmutz J."/>
            <person name="Larimer F."/>
            <person name="Land M."/>
            <person name="Hauser L."/>
            <person name="Kyrpides N."/>
            <person name="Lykidis A."/>
            <person name="Lovley D."/>
            <person name="Richardson P."/>
        </authorList>
    </citation>
    <scope>NUCLEOTIDE SEQUENCE [LARGE SCALE GENOMIC DNA]</scope>
    <source>
        <strain evidence="2">ATCC BAA-1014 / DSM 16622 / JCM 12645 / Bem</strain>
    </source>
</reference>
<protein>
    <submittedName>
        <fullName evidence="1">Uncharacterized protein</fullName>
    </submittedName>
</protein>
<dbReference type="HOGENOM" id="CLU_1022168_0_0_7"/>
<dbReference type="EMBL" id="CP001124">
    <property type="protein sequence ID" value="ACH38922.1"/>
    <property type="molecule type" value="Genomic_DNA"/>
</dbReference>
<organism evidence="1 2">
    <name type="scientific">Citrifermentans bemidjiense (strain ATCC BAA-1014 / DSM 16622 / JCM 12645 / Bem)</name>
    <name type="common">Geobacter bemidjiensis</name>
    <dbReference type="NCBI Taxonomy" id="404380"/>
    <lineage>
        <taxon>Bacteria</taxon>
        <taxon>Pseudomonadati</taxon>
        <taxon>Thermodesulfobacteriota</taxon>
        <taxon>Desulfuromonadia</taxon>
        <taxon>Geobacterales</taxon>
        <taxon>Geobacteraceae</taxon>
        <taxon>Citrifermentans</taxon>
    </lineage>
</organism>
<dbReference type="AlphaFoldDB" id="B5EB61"/>
<accession>B5EB61</accession>
<gene>
    <name evidence="1" type="ordered locus">Gbem_1908</name>
</gene>
<reference evidence="1 2" key="2">
    <citation type="journal article" date="2010" name="BMC Genomics">
        <title>The genome of Geobacter bemidjiensis, exemplar for the subsurface clade of Geobacter species that predominate in Fe(III)-reducing subsurface environments.</title>
        <authorList>
            <person name="Aklujkar M."/>
            <person name="Young N.D."/>
            <person name="Holmes D."/>
            <person name="Chavan M."/>
            <person name="Risso C."/>
            <person name="Kiss H.E."/>
            <person name="Han C.S."/>
            <person name="Land M.L."/>
            <person name="Lovley D.R."/>
        </authorList>
    </citation>
    <scope>NUCLEOTIDE SEQUENCE [LARGE SCALE GENOMIC DNA]</scope>
    <source>
        <strain evidence="2">ATCC BAA-1014 / DSM 16622 / JCM 12645 / Bem</strain>
    </source>
</reference>
<sequence length="272" mass="30141">MRLDREVLKILSVRLGDLIQSSRSEIEVEAAQIYNDFARRNIVSPMALRMVAEMCCKHIKNRGQKICDLFSDLAERGVLSFIPETRDEFFGIARDHMKSDLQRLKTVTDRPMIGKFDPTSMLEVAISDGLDQIDAQIGILTLTKKVPSNSTSQTLTLYNYGTIGAIQSGSNMTAQISQNGVGSKEDLLKALENLKSVLTGEDIANKLDIIDTIDEGIKELDQESVNVFKLQGYIMMLVAALQTLPTLKPAVVVLAQAYDFYFGTTVSDVLVQ</sequence>
<dbReference type="Proteomes" id="UP000008825">
    <property type="component" value="Chromosome"/>
</dbReference>
<evidence type="ECO:0000313" key="2">
    <source>
        <dbReference type="Proteomes" id="UP000008825"/>
    </source>
</evidence>
<dbReference type="KEGG" id="gbm:Gbem_1908"/>
<name>B5EB61_CITBB</name>
<dbReference type="RefSeq" id="WP_012530339.1">
    <property type="nucleotide sequence ID" value="NC_011146.1"/>
</dbReference>